<evidence type="ECO:0000259" key="6">
    <source>
        <dbReference type="PROSITE" id="PS51077"/>
    </source>
</evidence>
<dbReference type="AlphaFoldDB" id="A0A1I3FJD1"/>
<feature type="domain" description="IclR-ED" evidence="7">
    <location>
        <begin position="67"/>
        <end position="250"/>
    </location>
</feature>
<dbReference type="Proteomes" id="UP000243606">
    <property type="component" value="Unassembled WGS sequence"/>
</dbReference>
<evidence type="ECO:0000256" key="2">
    <source>
        <dbReference type="ARBA" id="ARBA00023125"/>
    </source>
</evidence>
<dbReference type="PROSITE" id="PS51077">
    <property type="entry name" value="HTH_ICLR"/>
    <property type="match status" value="1"/>
</dbReference>
<dbReference type="SUPFAM" id="SSF46785">
    <property type="entry name" value="Winged helix' DNA-binding domain"/>
    <property type="match status" value="1"/>
</dbReference>
<dbReference type="EMBL" id="FOQL01000001">
    <property type="protein sequence ID" value="SFI11368.1"/>
    <property type="molecule type" value="Genomic_DNA"/>
</dbReference>
<dbReference type="Gene3D" id="3.30.450.40">
    <property type="match status" value="1"/>
</dbReference>
<evidence type="ECO:0000259" key="7">
    <source>
        <dbReference type="PROSITE" id="PS51078"/>
    </source>
</evidence>
<evidence type="ECO:0000313" key="8">
    <source>
        <dbReference type="EMBL" id="SFI11368.1"/>
    </source>
</evidence>
<dbReference type="GO" id="GO:0045892">
    <property type="term" value="P:negative regulation of DNA-templated transcription"/>
    <property type="evidence" value="ECO:0007669"/>
    <property type="project" value="TreeGrafter"/>
</dbReference>
<organism evidence="8 9">
    <name type="scientific">Pseudomonas guineae</name>
    <dbReference type="NCBI Taxonomy" id="425504"/>
    <lineage>
        <taxon>Bacteria</taxon>
        <taxon>Pseudomonadati</taxon>
        <taxon>Pseudomonadota</taxon>
        <taxon>Gammaproteobacteria</taxon>
        <taxon>Pseudomonadales</taxon>
        <taxon>Pseudomonadaceae</taxon>
        <taxon>Pseudomonas</taxon>
    </lineage>
</organism>
<evidence type="ECO:0000313" key="9">
    <source>
        <dbReference type="Proteomes" id="UP000243606"/>
    </source>
</evidence>
<evidence type="ECO:0000256" key="3">
    <source>
        <dbReference type="ARBA" id="ARBA00023163"/>
    </source>
</evidence>
<reference evidence="9" key="1">
    <citation type="submission" date="2016-10" db="EMBL/GenBank/DDBJ databases">
        <authorList>
            <person name="Varghese N."/>
            <person name="Submissions S."/>
        </authorList>
    </citation>
    <scope>NUCLEOTIDE SEQUENCE [LARGE SCALE GENOMIC DNA]</scope>
    <source>
        <strain evidence="9">LMG 24016</strain>
    </source>
</reference>
<evidence type="ECO:0000256" key="4">
    <source>
        <dbReference type="ARBA" id="ARBA00040379"/>
    </source>
</evidence>
<protein>
    <recommendedName>
        <fullName evidence="4">HTH-type transcriptional repressor AllR</fullName>
    </recommendedName>
    <alternativeName>
        <fullName evidence="5">Negative regulator of allantoin and glyoxylate utilization operons</fullName>
    </alternativeName>
</protein>
<dbReference type="OrthoDB" id="9807558at2"/>
<dbReference type="GO" id="GO:0003700">
    <property type="term" value="F:DNA-binding transcription factor activity"/>
    <property type="evidence" value="ECO:0007669"/>
    <property type="project" value="TreeGrafter"/>
</dbReference>
<accession>A0A1I3FJD1</accession>
<dbReference type="STRING" id="425504.SAMN05216206_1491"/>
<sequence>MSEKGSSITRVLEIIEAVARAQRPMSPADLADQLSIPKPSMHRLLAQLEGDGYLQSNMRGLLVPGDRLHEVALGVLYSGRFKAPRQAILKRLTSTIGETCGIAIPNGTEMIYYDRVQTERPLQVYLPVGSHTPTWCTSSGKLYLSSLPRERRLRIINNLPLNQYARNTLTDAAKLEAALLKIKEDDIGTDNEEFVDGLVACAVPVKDRHGRLFACLFAHAPLIRKSLDELLSYAPLLREAANELGQLIDHTDAETSKVSPLP</sequence>
<dbReference type="InterPro" id="IPR036390">
    <property type="entry name" value="WH_DNA-bd_sf"/>
</dbReference>
<dbReference type="InterPro" id="IPR005471">
    <property type="entry name" value="Tscrpt_reg_IclR_N"/>
</dbReference>
<evidence type="ECO:0000256" key="1">
    <source>
        <dbReference type="ARBA" id="ARBA00023015"/>
    </source>
</evidence>
<keyword evidence="1" id="KW-0805">Transcription regulation</keyword>
<keyword evidence="2" id="KW-0238">DNA-binding</keyword>
<keyword evidence="3" id="KW-0804">Transcription</keyword>
<gene>
    <name evidence="8" type="ORF">SAMN05216206_1491</name>
</gene>
<dbReference type="Pfam" id="PF09339">
    <property type="entry name" value="HTH_IclR"/>
    <property type="match status" value="1"/>
</dbReference>
<feature type="domain" description="HTH iclR-type" evidence="6">
    <location>
        <begin position="5"/>
        <end position="66"/>
    </location>
</feature>
<dbReference type="InterPro" id="IPR036388">
    <property type="entry name" value="WH-like_DNA-bd_sf"/>
</dbReference>
<dbReference type="InterPro" id="IPR050707">
    <property type="entry name" value="HTH_MetabolicPath_Reg"/>
</dbReference>
<dbReference type="Gene3D" id="1.10.10.10">
    <property type="entry name" value="Winged helix-like DNA-binding domain superfamily/Winged helix DNA-binding domain"/>
    <property type="match status" value="1"/>
</dbReference>
<dbReference type="PROSITE" id="PS51078">
    <property type="entry name" value="ICLR_ED"/>
    <property type="match status" value="1"/>
</dbReference>
<dbReference type="Pfam" id="PF01614">
    <property type="entry name" value="IclR_C"/>
    <property type="match status" value="1"/>
</dbReference>
<dbReference type="PANTHER" id="PTHR30136:SF24">
    <property type="entry name" value="HTH-TYPE TRANSCRIPTIONAL REPRESSOR ALLR"/>
    <property type="match status" value="1"/>
</dbReference>
<dbReference type="InterPro" id="IPR014757">
    <property type="entry name" value="Tscrpt_reg_IclR_C"/>
</dbReference>
<proteinExistence type="predicted"/>
<dbReference type="GO" id="GO:0003677">
    <property type="term" value="F:DNA binding"/>
    <property type="evidence" value="ECO:0007669"/>
    <property type="project" value="UniProtKB-KW"/>
</dbReference>
<dbReference type="PANTHER" id="PTHR30136">
    <property type="entry name" value="HELIX-TURN-HELIX TRANSCRIPTIONAL REGULATOR, ICLR FAMILY"/>
    <property type="match status" value="1"/>
</dbReference>
<dbReference type="InterPro" id="IPR029016">
    <property type="entry name" value="GAF-like_dom_sf"/>
</dbReference>
<evidence type="ECO:0000256" key="5">
    <source>
        <dbReference type="ARBA" id="ARBA00042627"/>
    </source>
</evidence>
<dbReference type="RefSeq" id="WP_090240940.1">
    <property type="nucleotide sequence ID" value="NZ_FOQL01000001.1"/>
</dbReference>
<name>A0A1I3FJD1_9PSED</name>
<keyword evidence="9" id="KW-1185">Reference proteome</keyword>
<dbReference type="SUPFAM" id="SSF55781">
    <property type="entry name" value="GAF domain-like"/>
    <property type="match status" value="1"/>
</dbReference>